<feature type="compositionally biased region" description="Basic and acidic residues" evidence="1">
    <location>
        <begin position="224"/>
        <end position="238"/>
    </location>
</feature>
<gene>
    <name evidence="2" type="ORF">SNAT2548_LOCUS6452</name>
</gene>
<name>A0A812JC42_9DINO</name>
<dbReference type="Proteomes" id="UP000604046">
    <property type="component" value="Unassembled WGS sequence"/>
</dbReference>
<sequence length="339" mass="37456">MALSQTTIVQKRKRFSASNITPSKVSRTTDPNNDTDGSEIIVAVRNWGSAFNVFEGLTRDDPLWQLQVIHGGRNAFGYQVLAVAREALLKHPNNNIRDLQQLESVLHVRLLNGAPPHTGALDPDGTGIEAWQVVLYASSVTNALDFIHLVLKHKVAKGQLLQLPNMTVACPDGSVESVPEPWTLNTNPPHCPKAFAVLPPRGRRHVLCQVELSGSRTTTASSQDSKEEPEPITEGEDKNNASTLYTFSFFGGIYSYRELFDAANVEGGYNVGPEGNRDYVRTLEVMNNQEGKDRLMSLHEQVLLNVPIYLVDATEKPDDEFVAWFTSLPHVELGERASS</sequence>
<evidence type="ECO:0000313" key="2">
    <source>
        <dbReference type="EMBL" id="CAE7205212.1"/>
    </source>
</evidence>
<dbReference type="OrthoDB" id="407120at2759"/>
<protein>
    <submittedName>
        <fullName evidence="2">Uncharacterized protein</fullName>
    </submittedName>
</protein>
<dbReference type="AlphaFoldDB" id="A0A812JC42"/>
<evidence type="ECO:0000256" key="1">
    <source>
        <dbReference type="SAM" id="MobiDB-lite"/>
    </source>
</evidence>
<dbReference type="EMBL" id="CAJNDS010000429">
    <property type="protein sequence ID" value="CAE7205212.1"/>
    <property type="molecule type" value="Genomic_DNA"/>
</dbReference>
<organism evidence="2 3">
    <name type="scientific">Symbiodinium natans</name>
    <dbReference type="NCBI Taxonomy" id="878477"/>
    <lineage>
        <taxon>Eukaryota</taxon>
        <taxon>Sar</taxon>
        <taxon>Alveolata</taxon>
        <taxon>Dinophyceae</taxon>
        <taxon>Suessiales</taxon>
        <taxon>Symbiodiniaceae</taxon>
        <taxon>Symbiodinium</taxon>
    </lineage>
</organism>
<reference evidence="2" key="1">
    <citation type="submission" date="2021-02" db="EMBL/GenBank/DDBJ databases">
        <authorList>
            <person name="Dougan E. K."/>
            <person name="Rhodes N."/>
            <person name="Thang M."/>
            <person name="Chan C."/>
        </authorList>
    </citation>
    <scope>NUCLEOTIDE SEQUENCE</scope>
</reference>
<evidence type="ECO:0000313" key="3">
    <source>
        <dbReference type="Proteomes" id="UP000604046"/>
    </source>
</evidence>
<feature type="compositionally biased region" description="Polar residues" evidence="1">
    <location>
        <begin position="213"/>
        <end position="223"/>
    </location>
</feature>
<keyword evidence="3" id="KW-1185">Reference proteome</keyword>
<comment type="caution">
    <text evidence="2">The sequence shown here is derived from an EMBL/GenBank/DDBJ whole genome shotgun (WGS) entry which is preliminary data.</text>
</comment>
<feature type="region of interest" description="Disordered" evidence="1">
    <location>
        <begin position="213"/>
        <end position="238"/>
    </location>
</feature>
<proteinExistence type="predicted"/>
<accession>A0A812JC42</accession>